<dbReference type="EMBL" id="AP021879">
    <property type="protein sequence ID" value="BBO88350.1"/>
    <property type="molecule type" value="Genomic_DNA"/>
</dbReference>
<accession>A0A5K8A8G6</accession>
<keyword evidence="11" id="KW-1185">Reference proteome</keyword>
<evidence type="ECO:0000256" key="8">
    <source>
        <dbReference type="PROSITE-ProRule" id="PRU00339"/>
    </source>
</evidence>
<dbReference type="GO" id="GO:0097363">
    <property type="term" value="F:protein O-acetylglucosaminyltransferase activity"/>
    <property type="evidence" value="ECO:0007669"/>
    <property type="project" value="UniProtKB-EC"/>
</dbReference>
<evidence type="ECO:0000259" key="9">
    <source>
        <dbReference type="Pfam" id="PF13844"/>
    </source>
</evidence>
<dbReference type="InterPro" id="IPR037919">
    <property type="entry name" value="OGT"/>
</dbReference>
<evidence type="ECO:0000256" key="2">
    <source>
        <dbReference type="ARBA" id="ARBA00005386"/>
    </source>
</evidence>
<evidence type="ECO:0000313" key="11">
    <source>
        <dbReference type="Proteomes" id="UP000422108"/>
    </source>
</evidence>
<evidence type="ECO:0000256" key="4">
    <source>
        <dbReference type="ARBA" id="ARBA00022676"/>
    </source>
</evidence>
<feature type="domain" description="O-GlcNAc transferase C-terminal" evidence="9">
    <location>
        <begin position="363"/>
        <end position="529"/>
    </location>
</feature>
<dbReference type="PROSITE" id="PS50005">
    <property type="entry name" value="TPR"/>
    <property type="match status" value="6"/>
</dbReference>
<keyword evidence="7 8" id="KW-0802">TPR repeat</keyword>
<dbReference type="Pfam" id="PF13844">
    <property type="entry name" value="Glyco_transf_41"/>
    <property type="match status" value="2"/>
</dbReference>
<dbReference type="PANTHER" id="PTHR44366">
    <property type="entry name" value="UDP-N-ACETYLGLUCOSAMINE--PEPTIDE N-ACETYLGLUCOSAMINYLTRANSFERASE 110 KDA SUBUNIT"/>
    <property type="match status" value="1"/>
</dbReference>
<sequence>MALSLIKEGIDENNSQCIYLEGLAHLRLGNFNQAADCLKKLTLQFPENADYHRVLGNVYKQMGKYKDAESELIEGLGYSPQCADIYYDLGTLNQIQGKFGLALKHYQSAILYNPRHPSSLNNMGLIWQISKDKEKAIEAFESAIEADPSFAISYYNLGIIRLGERNFNQAIKCFEKGIKYKPNHVSMRIGLGNAYIGIQKIEKAINNFQIAVILDKNSDKNWFNLGYAQQLNEDFKNAIFSFKKAININGNNSEATLNIGLIYKRLGRTTDALYHLEKAVQLDSNNGIALNHLIIHLLWQCQWDKIEDYHRMINQLTDAQIADRKKPTEDVFLNLIRHDNPELNHTVARAWSQYIQRENNSLKFDFNGIGNGQRKIRVGLLSANFRNHPGADLILGVLENYDRSQFEIFCYGWGNEDDKSPQKQRIVDLCDSFADISMLNDRSAAERIQHEKIQILIDLNGFIKDARVAISAYRPAPLQIRFLGLVGTTGADFFDYMIADDIVVPEQTRPYFSEKLILMPHSYLVNNYRSDNPVEIDPCSDKSQKEPFAFGCFNSAYKLDPTLFNVWLNILDTVPESVLWFMPESARVQINLRKLAKKRGLDPKRIIFLEKLPKADHLKRLSKTDLVLDTRNINGVASTTDALWVGVPVVTLAGNHFGARTSASFLSTMNIPELIVSDLAQYESLAVNLALNPQKLSLIRNKIIKMRLISPLFDTKRYVNYFENALRMVWERYLSGSAPKTMHVVQ</sequence>
<dbReference type="InterPro" id="IPR011990">
    <property type="entry name" value="TPR-like_helical_dom_sf"/>
</dbReference>
<dbReference type="RefSeq" id="WP_155309675.1">
    <property type="nucleotide sequence ID" value="NZ_AP021879.1"/>
</dbReference>
<dbReference type="Gene3D" id="3.40.50.11380">
    <property type="match status" value="1"/>
</dbReference>
<evidence type="ECO:0000256" key="5">
    <source>
        <dbReference type="ARBA" id="ARBA00022679"/>
    </source>
</evidence>
<dbReference type="PANTHER" id="PTHR44366:SF1">
    <property type="entry name" value="UDP-N-ACETYLGLUCOSAMINE--PEPTIDE N-ACETYLGLUCOSAMINYLTRANSFERASE 110 KDA SUBUNIT"/>
    <property type="match status" value="1"/>
</dbReference>
<feature type="repeat" description="TPR" evidence="8">
    <location>
        <begin position="117"/>
        <end position="150"/>
    </location>
</feature>
<dbReference type="Pfam" id="PF13181">
    <property type="entry name" value="TPR_8"/>
    <property type="match status" value="3"/>
</dbReference>
<gene>
    <name evidence="10" type="ORF">DSCOOX_15300</name>
</gene>
<evidence type="ECO:0000256" key="1">
    <source>
        <dbReference type="ARBA" id="ARBA00004922"/>
    </source>
</evidence>
<keyword evidence="6" id="KW-0677">Repeat</keyword>
<evidence type="ECO:0000256" key="6">
    <source>
        <dbReference type="ARBA" id="ARBA00022737"/>
    </source>
</evidence>
<feature type="domain" description="O-GlcNAc transferase C-terminal" evidence="9">
    <location>
        <begin position="549"/>
        <end position="720"/>
    </location>
</feature>
<feature type="repeat" description="TPR" evidence="8">
    <location>
        <begin position="83"/>
        <end position="116"/>
    </location>
</feature>
<feature type="repeat" description="TPR" evidence="8">
    <location>
        <begin position="219"/>
        <end position="252"/>
    </location>
</feature>
<keyword evidence="5 10" id="KW-0808">Transferase</keyword>
<protein>
    <recommendedName>
        <fullName evidence="3">protein O-GlcNAc transferase</fullName>
        <ecNumber evidence="3">2.4.1.255</ecNumber>
    </recommendedName>
</protein>
<comment type="similarity">
    <text evidence="2">Belongs to the glycosyltransferase 41 family. O-GlcNAc transferase subfamily.</text>
</comment>
<proteinExistence type="inferred from homology"/>
<evidence type="ECO:0000313" key="10">
    <source>
        <dbReference type="EMBL" id="BBO88350.1"/>
    </source>
</evidence>
<dbReference type="Gene3D" id="1.25.40.10">
    <property type="entry name" value="Tetratricopeptide repeat domain"/>
    <property type="match status" value="2"/>
</dbReference>
<dbReference type="InterPro" id="IPR019734">
    <property type="entry name" value="TPR_rpt"/>
</dbReference>
<feature type="repeat" description="TPR" evidence="8">
    <location>
        <begin position="151"/>
        <end position="184"/>
    </location>
</feature>
<dbReference type="InterPro" id="IPR029489">
    <property type="entry name" value="OGT/SEC/SPY_C"/>
</dbReference>
<dbReference type="EC" id="2.4.1.255" evidence="3"/>
<dbReference type="AlphaFoldDB" id="A0A5K8A8G6"/>
<feature type="repeat" description="TPR" evidence="8">
    <location>
        <begin position="253"/>
        <end position="286"/>
    </location>
</feature>
<name>A0A5K8A8G6_9BACT</name>
<dbReference type="SUPFAM" id="SSF48452">
    <property type="entry name" value="TPR-like"/>
    <property type="match status" value="1"/>
</dbReference>
<feature type="repeat" description="TPR" evidence="8">
    <location>
        <begin position="185"/>
        <end position="218"/>
    </location>
</feature>
<dbReference type="PROSITE" id="PS50293">
    <property type="entry name" value="TPR_REGION"/>
    <property type="match status" value="1"/>
</dbReference>
<organism evidence="10 11">
    <name type="scientific">Desulfosarcina ovata subsp. ovata</name>
    <dbReference type="NCBI Taxonomy" id="2752305"/>
    <lineage>
        <taxon>Bacteria</taxon>
        <taxon>Pseudomonadati</taxon>
        <taxon>Thermodesulfobacteriota</taxon>
        <taxon>Desulfobacteria</taxon>
        <taxon>Desulfobacterales</taxon>
        <taxon>Desulfosarcinaceae</taxon>
        <taxon>Desulfosarcina</taxon>
    </lineage>
</organism>
<keyword evidence="4" id="KW-0328">Glycosyltransferase</keyword>
<comment type="pathway">
    <text evidence="1">Protein modification; protein glycosylation.</text>
</comment>
<dbReference type="Pfam" id="PF13432">
    <property type="entry name" value="TPR_16"/>
    <property type="match status" value="2"/>
</dbReference>
<evidence type="ECO:0000256" key="3">
    <source>
        <dbReference type="ARBA" id="ARBA00011970"/>
    </source>
</evidence>
<dbReference type="SMART" id="SM00028">
    <property type="entry name" value="TPR"/>
    <property type="match status" value="8"/>
</dbReference>
<dbReference type="GO" id="GO:0006493">
    <property type="term" value="P:protein O-linked glycosylation"/>
    <property type="evidence" value="ECO:0007669"/>
    <property type="project" value="InterPro"/>
</dbReference>
<dbReference type="Gene3D" id="3.40.50.2000">
    <property type="entry name" value="Glycogen Phosphorylase B"/>
    <property type="match status" value="1"/>
</dbReference>
<evidence type="ECO:0000256" key="7">
    <source>
        <dbReference type="ARBA" id="ARBA00022803"/>
    </source>
</evidence>
<reference evidence="10 11" key="1">
    <citation type="submission" date="2019-11" db="EMBL/GenBank/DDBJ databases">
        <title>Comparative genomics of hydrocarbon-degrading Desulfosarcina strains.</title>
        <authorList>
            <person name="Watanabe M."/>
            <person name="Kojima H."/>
            <person name="Fukui M."/>
        </authorList>
    </citation>
    <scope>NUCLEOTIDE SEQUENCE [LARGE SCALE GENOMIC DNA]</scope>
    <source>
        <strain evidence="11">oXyS1</strain>
    </source>
</reference>
<dbReference type="Proteomes" id="UP000422108">
    <property type="component" value="Chromosome"/>
</dbReference>